<gene>
    <name evidence="2" type="ORF">LWF01_07150</name>
</gene>
<organism evidence="2 3">
    <name type="scientific">Saxibacter everestensis</name>
    <dbReference type="NCBI Taxonomy" id="2909229"/>
    <lineage>
        <taxon>Bacteria</taxon>
        <taxon>Bacillati</taxon>
        <taxon>Actinomycetota</taxon>
        <taxon>Actinomycetes</taxon>
        <taxon>Micrococcales</taxon>
        <taxon>Brevibacteriaceae</taxon>
        <taxon>Saxibacter</taxon>
    </lineage>
</organism>
<protein>
    <submittedName>
        <fullName evidence="2">DinB family protein</fullName>
    </submittedName>
</protein>
<dbReference type="SUPFAM" id="SSF109854">
    <property type="entry name" value="DinB/YfiT-like putative metalloenzymes"/>
    <property type="match status" value="1"/>
</dbReference>
<dbReference type="InterPro" id="IPR024775">
    <property type="entry name" value="DinB-like"/>
</dbReference>
<dbReference type="InterPro" id="IPR034660">
    <property type="entry name" value="DinB/YfiT-like"/>
</dbReference>
<keyword evidence="3" id="KW-1185">Reference proteome</keyword>
<evidence type="ECO:0000313" key="2">
    <source>
        <dbReference type="EMBL" id="WGW13525.1"/>
    </source>
</evidence>
<feature type="domain" description="DinB-like" evidence="1">
    <location>
        <begin position="16"/>
        <end position="176"/>
    </location>
</feature>
<name>A0ABY8QYT4_9MICO</name>
<dbReference type="Pfam" id="PF12867">
    <property type="entry name" value="DinB_2"/>
    <property type="match status" value="1"/>
</dbReference>
<dbReference type="RefSeq" id="WP_349640347.1">
    <property type="nucleotide sequence ID" value="NZ_CP090958.1"/>
</dbReference>
<reference evidence="2 3" key="1">
    <citation type="submission" date="2023-05" db="EMBL/GenBank/DDBJ databases">
        <title>Lithophilousrod everest ZFBP1038 complete genpme.</title>
        <authorList>
            <person name="Tian M."/>
        </authorList>
    </citation>
    <scope>NUCLEOTIDE SEQUENCE [LARGE SCALE GENOMIC DNA]</scope>
    <source>
        <strain evidence="2 3">ZFBP1038</strain>
    </source>
</reference>
<dbReference type="Gene3D" id="1.20.120.450">
    <property type="entry name" value="dinb family like domain"/>
    <property type="match status" value="1"/>
</dbReference>
<sequence length="187" mass="20673">MTTTANIDLGKLLIDQLQWHWDNQLRPRLDGLSDAEYFWRPVPNSWSVHRRGESTAPVQAGSGDFTIDFAFPEPTPAPVTTIAWRLGHLLVGVYGARLATHFGGAPADYMSYDYPGTATEALSRLDEMHSAWIAGVASLDANGLQRPCGEEGFEQEPMAALLQHINREVIHHGAEIALLRDLWANQA</sequence>
<proteinExistence type="predicted"/>
<dbReference type="EMBL" id="CP090958">
    <property type="protein sequence ID" value="WGW13525.1"/>
    <property type="molecule type" value="Genomic_DNA"/>
</dbReference>
<accession>A0ABY8QYT4</accession>
<dbReference type="Proteomes" id="UP001209083">
    <property type="component" value="Chromosome"/>
</dbReference>
<evidence type="ECO:0000313" key="3">
    <source>
        <dbReference type="Proteomes" id="UP001209083"/>
    </source>
</evidence>
<evidence type="ECO:0000259" key="1">
    <source>
        <dbReference type="Pfam" id="PF12867"/>
    </source>
</evidence>